<name>A0A2P2PG47_RHIMU</name>
<sequence length="34" mass="3939">MQCVFQESCILVLSKSAMAFVSLFQFFLLFFLSL</sequence>
<keyword evidence="1" id="KW-1133">Transmembrane helix</keyword>
<organism evidence="2">
    <name type="scientific">Rhizophora mucronata</name>
    <name type="common">Asiatic mangrove</name>
    <dbReference type="NCBI Taxonomy" id="61149"/>
    <lineage>
        <taxon>Eukaryota</taxon>
        <taxon>Viridiplantae</taxon>
        <taxon>Streptophyta</taxon>
        <taxon>Embryophyta</taxon>
        <taxon>Tracheophyta</taxon>
        <taxon>Spermatophyta</taxon>
        <taxon>Magnoliopsida</taxon>
        <taxon>eudicotyledons</taxon>
        <taxon>Gunneridae</taxon>
        <taxon>Pentapetalae</taxon>
        <taxon>rosids</taxon>
        <taxon>fabids</taxon>
        <taxon>Malpighiales</taxon>
        <taxon>Rhizophoraceae</taxon>
        <taxon>Rhizophora</taxon>
    </lineage>
</organism>
<evidence type="ECO:0000256" key="1">
    <source>
        <dbReference type="SAM" id="Phobius"/>
    </source>
</evidence>
<keyword evidence="1" id="KW-0472">Membrane</keyword>
<reference evidence="2" key="1">
    <citation type="submission" date="2018-02" db="EMBL/GenBank/DDBJ databases">
        <title>Rhizophora mucronata_Transcriptome.</title>
        <authorList>
            <person name="Meera S.P."/>
            <person name="Sreeshan A."/>
            <person name="Augustine A."/>
        </authorList>
    </citation>
    <scope>NUCLEOTIDE SEQUENCE</scope>
    <source>
        <tissue evidence="2">Leaf</tissue>
    </source>
</reference>
<accession>A0A2P2PG47</accession>
<proteinExistence type="predicted"/>
<dbReference type="AlphaFoldDB" id="A0A2P2PG47"/>
<feature type="transmembrane region" description="Helical" evidence="1">
    <location>
        <begin position="12"/>
        <end position="32"/>
    </location>
</feature>
<dbReference type="EMBL" id="GGEC01073165">
    <property type="protein sequence ID" value="MBX53649.1"/>
    <property type="molecule type" value="Transcribed_RNA"/>
</dbReference>
<protein>
    <submittedName>
        <fullName evidence="2">Uncharacterized protein</fullName>
    </submittedName>
</protein>
<evidence type="ECO:0000313" key="2">
    <source>
        <dbReference type="EMBL" id="MBX53649.1"/>
    </source>
</evidence>
<keyword evidence="1" id="KW-0812">Transmembrane</keyword>